<keyword evidence="4" id="KW-1185">Reference proteome</keyword>
<gene>
    <name evidence="3" type="ORF">Poly21_49360</name>
</gene>
<dbReference type="Gene3D" id="2.120.10.30">
    <property type="entry name" value="TolB, C-terminal domain"/>
    <property type="match status" value="2"/>
</dbReference>
<dbReference type="EMBL" id="SJPU01000003">
    <property type="protein sequence ID" value="TWU11029.1"/>
    <property type="molecule type" value="Genomic_DNA"/>
</dbReference>
<comment type="similarity">
    <text evidence="1">Belongs to the TolB family.</text>
</comment>
<evidence type="ECO:0000313" key="4">
    <source>
        <dbReference type="Proteomes" id="UP000319908"/>
    </source>
</evidence>
<feature type="signal peptide" evidence="2">
    <location>
        <begin position="1"/>
        <end position="24"/>
    </location>
</feature>
<comment type="caution">
    <text evidence="3">The sequence shown here is derived from an EMBL/GenBank/DDBJ whole genome shotgun (WGS) entry which is preliminary data.</text>
</comment>
<dbReference type="SUPFAM" id="SSF82171">
    <property type="entry name" value="DPP6 N-terminal domain-like"/>
    <property type="match status" value="1"/>
</dbReference>
<dbReference type="PROSITE" id="PS51257">
    <property type="entry name" value="PROKAR_LIPOPROTEIN"/>
    <property type="match status" value="1"/>
</dbReference>
<organism evidence="3 4">
    <name type="scientific">Allorhodopirellula heiligendammensis</name>
    <dbReference type="NCBI Taxonomy" id="2714739"/>
    <lineage>
        <taxon>Bacteria</taxon>
        <taxon>Pseudomonadati</taxon>
        <taxon>Planctomycetota</taxon>
        <taxon>Planctomycetia</taxon>
        <taxon>Pirellulales</taxon>
        <taxon>Pirellulaceae</taxon>
        <taxon>Allorhodopirellula</taxon>
    </lineage>
</organism>
<dbReference type="PANTHER" id="PTHR36842:SF1">
    <property type="entry name" value="PROTEIN TOLB"/>
    <property type="match status" value="1"/>
</dbReference>
<dbReference type="InterPro" id="IPR011042">
    <property type="entry name" value="6-blade_b-propeller_TolB-like"/>
</dbReference>
<dbReference type="RefSeq" id="WP_146409355.1">
    <property type="nucleotide sequence ID" value="NZ_SJPU01000003.1"/>
</dbReference>
<dbReference type="Pfam" id="PF07676">
    <property type="entry name" value="PD40"/>
    <property type="match status" value="4"/>
</dbReference>
<accession>A0A5C6BIK7</accession>
<proteinExistence type="inferred from homology"/>
<evidence type="ECO:0000256" key="2">
    <source>
        <dbReference type="SAM" id="SignalP"/>
    </source>
</evidence>
<name>A0A5C6BIK7_9BACT</name>
<protein>
    <submittedName>
        <fullName evidence="3">Translocation protein TolB</fullName>
    </submittedName>
</protein>
<keyword evidence="2" id="KW-0732">Signal</keyword>
<reference evidence="3 4" key="1">
    <citation type="journal article" date="2020" name="Antonie Van Leeuwenhoek">
        <title>Rhodopirellula heiligendammensis sp. nov., Rhodopirellula pilleata sp. nov., and Rhodopirellula solitaria sp. nov. isolated from natural or artificial marine surfaces in Northern Germany and California, USA, and emended description of the genus Rhodopirellula.</title>
        <authorList>
            <person name="Kallscheuer N."/>
            <person name="Wiegand S."/>
            <person name="Jogler M."/>
            <person name="Boedeker C."/>
            <person name="Peeters S.H."/>
            <person name="Rast P."/>
            <person name="Heuer A."/>
            <person name="Jetten M.S.M."/>
            <person name="Rohde M."/>
            <person name="Jogler C."/>
        </authorList>
    </citation>
    <scope>NUCLEOTIDE SEQUENCE [LARGE SCALE GENOMIC DNA]</scope>
    <source>
        <strain evidence="3 4">Poly21</strain>
    </source>
</reference>
<feature type="chain" id="PRO_5023123875" evidence="2">
    <location>
        <begin position="25"/>
        <end position="343"/>
    </location>
</feature>
<evidence type="ECO:0000256" key="1">
    <source>
        <dbReference type="ARBA" id="ARBA00009820"/>
    </source>
</evidence>
<dbReference type="InterPro" id="IPR011659">
    <property type="entry name" value="WD40"/>
</dbReference>
<evidence type="ECO:0000313" key="3">
    <source>
        <dbReference type="EMBL" id="TWU11029.1"/>
    </source>
</evidence>
<dbReference type="Proteomes" id="UP000319908">
    <property type="component" value="Unassembled WGS sequence"/>
</dbReference>
<dbReference type="PANTHER" id="PTHR36842">
    <property type="entry name" value="PROTEIN TOLB HOMOLOG"/>
    <property type="match status" value="1"/>
</dbReference>
<dbReference type="OrthoDB" id="9815657at2"/>
<dbReference type="AlphaFoldDB" id="A0A5C6BIK7"/>
<sequence>MHRCVTVIAIVSLVLMLGCPSVENAGVEHNNVCIDLSPDGDTLVFASADGDLYLFDIAESIATRLTATDRIESYPSFSPDGTQIVFAATEDEMAPSRIYIRDLGDHSIIAVTEDNEQSDILPRFTPDGKRIVFARAYRHRPYSLGGWTWDMWDVCSIGTDGAGFARLTEEGYYQLYRIVPRADGDFVYAADRIGLENPAALYTVSPNNQPTQLIPKAGTNNTDVHAWVSDPMVGPDGKTLTFCSDFTKPFWYDVCIKMGDAKSQGLVGSKSRYNRYPDFFPSGERIVFLAGTEFNAGNRAIYSLWEVSLSGQTKELATSDLFTNPTNWLAPKRAEPSDATESR</sequence>